<dbReference type="Gene3D" id="6.10.140.2190">
    <property type="match status" value="1"/>
</dbReference>
<name>A0A6C2CA11_9LACO</name>
<dbReference type="RefSeq" id="WP_148622444.1">
    <property type="nucleotide sequence ID" value="NZ_SDGZ01000013.1"/>
</dbReference>
<protein>
    <submittedName>
        <fullName evidence="1">Uncharacterized protein</fullName>
    </submittedName>
</protein>
<gene>
    <name evidence="1" type="ORF">ESZ50_04655</name>
</gene>
<dbReference type="EMBL" id="SDGZ01000013">
    <property type="protein sequence ID" value="TYC49885.1"/>
    <property type="molecule type" value="Genomic_DNA"/>
</dbReference>
<accession>A0A6C2CA11</accession>
<evidence type="ECO:0000313" key="1">
    <source>
        <dbReference type="EMBL" id="TYC49885.1"/>
    </source>
</evidence>
<dbReference type="AlphaFoldDB" id="A0A6C2CA11"/>
<organism evidence="1 2">
    <name type="scientific">Weissella muntiaci</name>
    <dbReference type="NCBI Taxonomy" id="2508881"/>
    <lineage>
        <taxon>Bacteria</taxon>
        <taxon>Bacillati</taxon>
        <taxon>Bacillota</taxon>
        <taxon>Bacilli</taxon>
        <taxon>Lactobacillales</taxon>
        <taxon>Lactobacillaceae</taxon>
        <taxon>Weissella</taxon>
    </lineage>
</organism>
<dbReference type="Proteomes" id="UP000371977">
    <property type="component" value="Unassembled WGS sequence"/>
</dbReference>
<sequence length="767" mass="82253">MAKLKGARFTDAGLAAAADLFNHKQENKVTKMSIASVSYKDKDISKLTRLSDEILTALPSDIVRNGNVFSFTGVFDSTRISKDSYINSIGVYISDINNVETLLAVVDAETPDFIPAGGLDNQNSIVYSVNLSVTNSNVTFSLEIDDNAIAQMKDLAELSDVVDGKLKTLHDQAVLLTGDQSVGGVKIFKDGVVGNLSGRATAAGYVYGQELSAGTDINSLGSGRYFAKRGVPLVGLPANAKTPFVLDIFESDDKSDGLLGNARLSDFSNNVFIKVKNTVWGSWGQITSEVTDNTWTGTNKFTQTISASITGNSGTATKLSAARTMITDLTQSSSVTFDGTKNIVLGIQGVLPTAKGGTGNANGFVNGLNVQKPLFTDLAIVAAGKMDVYRGQYAVTTESLSGLPTGVVQWFNLTIMPMSGNDNGMMIIVPLFTGGFWYTPVESGKIVGWVNVADDKQVVHTTGAETIDGIKKYLVPITGSFSTRQASFLDFVDVAADMHKYNGNWVSGNNAISNAPFQSNYTVTVIEGADKTSGEIEVTSLTNGRKMYSAVSGGKLLGWKEVVSTDVNTMLTWQPNMKIEAGQMITFSKVGDLKTGQLTNPIFKAKVAHTTGTTFPSAKDAATLWELVNVESYKISTQSMMFYGLTARWHRQGDRVMLNVGGTFNTDNVNQIGSMTVIGEKVPSTAFYVADYLPGTDARQVVVAFFNFNNHSDWHAQIKLGTNDPSIYVSSWLGNGQMGKGDSGDIVPVTYYADPLTRTWNAGVPTI</sequence>
<reference evidence="1 2" key="1">
    <citation type="submission" date="2019-01" db="EMBL/GenBank/DDBJ databases">
        <title>Weissella sp. nov., a novel lactic acid bacterium isolated from animal feces.</title>
        <authorList>
            <person name="Wang L.-T."/>
        </authorList>
    </citation>
    <scope>NUCLEOTIDE SEQUENCE [LARGE SCALE GENOMIC DNA]</scope>
    <source>
        <strain evidence="1 2">8H-2</strain>
    </source>
</reference>
<dbReference type="OrthoDB" id="2329676at2"/>
<comment type="caution">
    <text evidence="1">The sequence shown here is derived from an EMBL/GenBank/DDBJ whole genome shotgun (WGS) entry which is preliminary data.</text>
</comment>
<proteinExistence type="predicted"/>
<evidence type="ECO:0000313" key="2">
    <source>
        <dbReference type="Proteomes" id="UP000371977"/>
    </source>
</evidence>
<keyword evidence="2" id="KW-1185">Reference proteome</keyword>